<dbReference type="AlphaFoldDB" id="A0A5E5PBU7"/>
<evidence type="ECO:0000313" key="1">
    <source>
        <dbReference type="EMBL" id="VVG74168.1"/>
    </source>
</evidence>
<gene>
    <name evidence="1" type="ORF">PAP18089_05180</name>
</gene>
<organism evidence="1 2">
    <name type="scientific">Pandoraea apista</name>
    <dbReference type="NCBI Taxonomy" id="93218"/>
    <lineage>
        <taxon>Bacteria</taxon>
        <taxon>Pseudomonadati</taxon>
        <taxon>Pseudomonadota</taxon>
        <taxon>Betaproteobacteria</taxon>
        <taxon>Burkholderiales</taxon>
        <taxon>Burkholderiaceae</taxon>
        <taxon>Pandoraea</taxon>
    </lineage>
</organism>
<dbReference type="EMBL" id="CABPSX010000016">
    <property type="protein sequence ID" value="VVG74168.1"/>
    <property type="molecule type" value="Genomic_DNA"/>
</dbReference>
<protein>
    <submittedName>
        <fullName evidence="1">Uncharacterized protein</fullName>
    </submittedName>
</protein>
<dbReference type="Proteomes" id="UP000364291">
    <property type="component" value="Unassembled WGS sequence"/>
</dbReference>
<reference evidence="1 2" key="1">
    <citation type="submission" date="2019-08" db="EMBL/GenBank/DDBJ databases">
        <authorList>
            <person name="Peeters C."/>
        </authorList>
    </citation>
    <scope>NUCLEOTIDE SEQUENCE [LARGE SCALE GENOMIC DNA]</scope>
    <source>
        <strain evidence="1 2">LMG 18089</strain>
    </source>
</reference>
<name>A0A5E5PBU7_9BURK</name>
<accession>A0A5E5PBU7</accession>
<sequence>MWYQQCAGASGWNASWRATPDIELAGMREPAAQHRAERNGLGERLERTANAASHARRNGIDASRRVDPALAGAFAQAWAGLWVSTGPSQHFYRKEFDLAHKRDARLGRHLTQVEAMLAPTHAQGAQRSAVQALPDGIAIEQVQRDIAQWLETVAATGNRGWHFRAARDALSLAGNLSLLAIIAACFYSQETAENDGSPATVRDATVANTPFGVPWADWTLLAFEGAKGVITQSLGSPTLIRHHAVDEVLKRMEAGCRLLEACVEMPSPAVPDSWREALGSLTRARDVATLFTFANTAIPPARLGLWVPSWFTNPPAEINGYRGILRVAGLMLDSCRAVTSLLGTWARNAAFTHDAHRLTHRWQTLCARLADVPGAGQSTVLRRVACVTRLSEHCDTPLMTQIASHDTLREHLLARGDSLTAGEIARACEQFCVPCHTSYVDGTPYLSLNPAESPWGHRWTGDAWQWGGATPARASYRLLLSYQHWSSGLLERALSSSCMGATPDAESSSVDPAGVKRTRSGVAHVDIESTRV</sequence>
<proteinExistence type="predicted"/>
<evidence type="ECO:0000313" key="2">
    <source>
        <dbReference type="Proteomes" id="UP000364291"/>
    </source>
</evidence>